<evidence type="ECO:0000256" key="5">
    <source>
        <dbReference type="ARBA" id="ARBA00022908"/>
    </source>
</evidence>
<comment type="similarity">
    <text evidence="9">Belongs to the 'phage' integrase family. XerC subfamily.</text>
</comment>
<evidence type="ECO:0000313" key="13">
    <source>
        <dbReference type="Proteomes" id="UP000325827"/>
    </source>
</evidence>
<dbReference type="GO" id="GO:0005737">
    <property type="term" value="C:cytoplasm"/>
    <property type="evidence" value="ECO:0007669"/>
    <property type="project" value="UniProtKB-SubCell"/>
</dbReference>
<keyword evidence="6 9" id="KW-0238">DNA-binding</keyword>
<dbReference type="HAMAP" id="MF_01808">
    <property type="entry name" value="Recomb_XerC_XerD"/>
    <property type="match status" value="1"/>
</dbReference>
<evidence type="ECO:0000256" key="8">
    <source>
        <dbReference type="ARBA" id="ARBA00023306"/>
    </source>
</evidence>
<dbReference type="GO" id="GO:0006313">
    <property type="term" value="P:DNA transposition"/>
    <property type="evidence" value="ECO:0007669"/>
    <property type="project" value="UniProtKB-UniRule"/>
</dbReference>
<dbReference type="PANTHER" id="PTHR30349:SF77">
    <property type="entry name" value="TYROSINE RECOMBINASE XERC"/>
    <property type="match status" value="1"/>
</dbReference>
<dbReference type="GO" id="GO:0051301">
    <property type="term" value="P:cell division"/>
    <property type="evidence" value="ECO:0007669"/>
    <property type="project" value="UniProtKB-KW"/>
</dbReference>
<accession>A0A5J5J3B4</accession>
<keyword evidence="7 9" id="KW-0233">DNA recombination</keyword>
<evidence type="ECO:0000313" key="12">
    <source>
        <dbReference type="EMBL" id="KAA9110707.1"/>
    </source>
</evidence>
<comment type="function">
    <text evidence="9">Site-specific tyrosine recombinase, which acts by catalyzing the cutting and rejoining of the recombining DNA molecules. The XerC-XerD complex is essential to convert dimers of the bacterial chromosome into monomers to permit their segregation at cell division. It also contributes to the segregational stability of plasmids.</text>
</comment>
<dbReference type="Pfam" id="PF02899">
    <property type="entry name" value="Phage_int_SAM_1"/>
    <property type="match status" value="1"/>
</dbReference>
<keyword evidence="4 9" id="KW-0159">Chromosome partition</keyword>
<keyword evidence="8 9" id="KW-0131">Cell cycle</keyword>
<dbReference type="EMBL" id="VYSA01000001">
    <property type="protein sequence ID" value="KAA9110707.1"/>
    <property type="molecule type" value="Genomic_DNA"/>
</dbReference>
<protein>
    <recommendedName>
        <fullName evidence="9">Tyrosine recombinase XerC</fullName>
    </recommendedName>
</protein>
<dbReference type="Gene3D" id="1.10.150.130">
    <property type="match status" value="1"/>
</dbReference>
<evidence type="ECO:0000256" key="6">
    <source>
        <dbReference type="ARBA" id="ARBA00023125"/>
    </source>
</evidence>
<dbReference type="GO" id="GO:0003677">
    <property type="term" value="F:DNA binding"/>
    <property type="evidence" value="ECO:0007669"/>
    <property type="project" value="UniProtKB-UniRule"/>
</dbReference>
<feature type="active site" evidence="9">
    <location>
        <position position="275"/>
    </location>
</feature>
<dbReference type="InterPro" id="IPR013762">
    <property type="entry name" value="Integrase-like_cat_sf"/>
</dbReference>
<feature type="active site" evidence="9">
    <location>
        <position position="252"/>
    </location>
</feature>
<evidence type="ECO:0000256" key="4">
    <source>
        <dbReference type="ARBA" id="ARBA00022829"/>
    </source>
</evidence>
<dbReference type="PROSITE" id="PS51900">
    <property type="entry name" value="CB"/>
    <property type="match status" value="1"/>
</dbReference>
<dbReference type="RefSeq" id="WP_150447481.1">
    <property type="nucleotide sequence ID" value="NZ_VYSA01000001.1"/>
</dbReference>
<keyword evidence="2 9" id="KW-0963">Cytoplasm</keyword>
<dbReference type="Pfam" id="PF00589">
    <property type="entry name" value="Phage_integrase"/>
    <property type="match status" value="1"/>
</dbReference>
<evidence type="ECO:0000256" key="2">
    <source>
        <dbReference type="ARBA" id="ARBA00022490"/>
    </source>
</evidence>
<organism evidence="12 13">
    <name type="scientific">Microbacterium rhizomatis</name>
    <dbReference type="NCBI Taxonomy" id="1631477"/>
    <lineage>
        <taxon>Bacteria</taxon>
        <taxon>Bacillati</taxon>
        <taxon>Actinomycetota</taxon>
        <taxon>Actinomycetes</taxon>
        <taxon>Micrococcales</taxon>
        <taxon>Microbacteriaceae</taxon>
        <taxon>Microbacterium</taxon>
    </lineage>
</organism>
<evidence type="ECO:0000256" key="3">
    <source>
        <dbReference type="ARBA" id="ARBA00022618"/>
    </source>
</evidence>
<name>A0A5J5J3B4_9MICO</name>
<dbReference type="CDD" id="cd00798">
    <property type="entry name" value="INT_XerDC_C"/>
    <property type="match status" value="1"/>
</dbReference>
<dbReference type="InterPro" id="IPR011010">
    <property type="entry name" value="DNA_brk_join_enz"/>
</dbReference>
<dbReference type="InterPro" id="IPR004107">
    <property type="entry name" value="Integrase_SAM-like_N"/>
</dbReference>
<evidence type="ECO:0000259" key="10">
    <source>
        <dbReference type="PROSITE" id="PS51898"/>
    </source>
</evidence>
<dbReference type="GO" id="GO:0009037">
    <property type="term" value="F:tyrosine-based site-specific recombinase activity"/>
    <property type="evidence" value="ECO:0007669"/>
    <property type="project" value="UniProtKB-UniRule"/>
</dbReference>
<feature type="active site" evidence="9">
    <location>
        <position position="149"/>
    </location>
</feature>
<feature type="active site" description="O-(3'-phospho-DNA)-tyrosine intermediate" evidence="9">
    <location>
        <position position="284"/>
    </location>
</feature>
<comment type="caution">
    <text evidence="12">The sequence shown here is derived from an EMBL/GenBank/DDBJ whole genome shotgun (WGS) entry which is preliminary data.</text>
</comment>
<dbReference type="InterPro" id="IPR002104">
    <property type="entry name" value="Integrase_catalytic"/>
</dbReference>
<comment type="subunit">
    <text evidence="9">Forms a cyclic heterotetrameric complex composed of two molecules of XerC and two molecules of XerD.</text>
</comment>
<dbReference type="OrthoDB" id="9801717at2"/>
<dbReference type="Gene3D" id="1.10.443.10">
    <property type="entry name" value="Intergrase catalytic core"/>
    <property type="match status" value="1"/>
</dbReference>
<dbReference type="AlphaFoldDB" id="A0A5J5J3B4"/>
<evidence type="ECO:0000259" key="11">
    <source>
        <dbReference type="PROSITE" id="PS51900"/>
    </source>
</evidence>
<dbReference type="Proteomes" id="UP000325827">
    <property type="component" value="Unassembled WGS sequence"/>
</dbReference>
<feature type="domain" description="Core-binding (CB)" evidence="11">
    <location>
        <begin position="1"/>
        <end position="84"/>
    </location>
</feature>
<keyword evidence="13" id="KW-1185">Reference proteome</keyword>
<evidence type="ECO:0000256" key="1">
    <source>
        <dbReference type="ARBA" id="ARBA00004496"/>
    </source>
</evidence>
<dbReference type="SUPFAM" id="SSF56349">
    <property type="entry name" value="DNA breaking-rejoining enzymes"/>
    <property type="match status" value="1"/>
</dbReference>
<feature type="domain" description="Tyr recombinase" evidence="10">
    <location>
        <begin position="105"/>
        <end position="297"/>
    </location>
</feature>
<evidence type="ECO:0000256" key="7">
    <source>
        <dbReference type="ARBA" id="ARBA00023172"/>
    </source>
</evidence>
<dbReference type="PROSITE" id="PS51898">
    <property type="entry name" value="TYR_RECOMBINASE"/>
    <property type="match status" value="1"/>
</dbReference>
<dbReference type="GO" id="GO:0007059">
    <property type="term" value="P:chromosome segregation"/>
    <property type="evidence" value="ECO:0007669"/>
    <property type="project" value="UniProtKB-UniRule"/>
</dbReference>
<gene>
    <name evidence="9" type="primary">xerC</name>
    <name evidence="12" type="ORF">F6B43_03410</name>
</gene>
<keyword evidence="5 9" id="KW-0229">DNA integration</keyword>
<dbReference type="InterPro" id="IPR044068">
    <property type="entry name" value="CB"/>
</dbReference>
<evidence type="ECO:0000256" key="9">
    <source>
        <dbReference type="HAMAP-Rule" id="MF_01808"/>
    </source>
</evidence>
<feature type="active site" evidence="9">
    <location>
        <position position="173"/>
    </location>
</feature>
<dbReference type="InterPro" id="IPR010998">
    <property type="entry name" value="Integrase_recombinase_N"/>
</dbReference>
<sequence>MRIDGAVDAWTTHLRDVRRLSPATVRAYRSDLADLVGTIGDRDLANVDLDQLREWLWSSTKAGLARSTIARRTAAVRAFFDWALESGHIPADPSLRLMAPKRGRSLPRIATAGAMSDLLDAAATRAADGDPIALRDHAALELLYGAAIRVSELCGLDVGDLDRARATVRVLGKGSKERVVPFGAPALRAVEAYFVRGRPALLARRAPDEPAEHAMLLGARGGRISPRTVYDVVARELGPVVGSGTVGPHALRHSAATHLLDGGADLRAVQEMLGHASLGTTQIYTHVSSERLAATYRLAHPRA</sequence>
<dbReference type="InterPro" id="IPR023009">
    <property type="entry name" value="Tyrosine_recombinase_XerC/XerD"/>
</dbReference>
<comment type="subcellular location">
    <subcellularLocation>
        <location evidence="1 9">Cytoplasm</location>
    </subcellularLocation>
</comment>
<keyword evidence="3 9" id="KW-0132">Cell division</keyword>
<proteinExistence type="inferred from homology"/>
<reference evidence="13" key="1">
    <citation type="submission" date="2019-09" db="EMBL/GenBank/DDBJ databases">
        <title>Mumia zhuanghuii sp. nov. isolated from the intestinal contents of plateau pika (Ochotona curzoniae) in the Qinghai-Tibet plateau of China.</title>
        <authorList>
            <person name="Tian Z."/>
        </authorList>
    </citation>
    <scope>NUCLEOTIDE SEQUENCE [LARGE SCALE GENOMIC DNA]</scope>
    <source>
        <strain evidence="13">JCM 30598</strain>
    </source>
</reference>
<dbReference type="PANTHER" id="PTHR30349">
    <property type="entry name" value="PHAGE INTEGRASE-RELATED"/>
    <property type="match status" value="1"/>
</dbReference>
<feature type="active site" evidence="9">
    <location>
        <position position="249"/>
    </location>
</feature>
<dbReference type="InterPro" id="IPR050090">
    <property type="entry name" value="Tyrosine_recombinase_XerCD"/>
</dbReference>